<evidence type="ECO:0000256" key="1">
    <source>
        <dbReference type="SAM" id="SignalP"/>
    </source>
</evidence>
<proteinExistence type="predicted"/>
<dbReference type="PANTHER" id="PTHR11183">
    <property type="entry name" value="GLYCOGENIN SUBFAMILY MEMBER"/>
    <property type="match status" value="1"/>
</dbReference>
<comment type="caution">
    <text evidence="2">The sequence shown here is derived from an EMBL/GenBank/DDBJ whole genome shotgun (WGS) entry which is preliminary data.</text>
</comment>
<organism evidence="2 3">
    <name type="scientific">Paraconiothyrium brasiliense</name>
    <dbReference type="NCBI Taxonomy" id="300254"/>
    <lineage>
        <taxon>Eukaryota</taxon>
        <taxon>Fungi</taxon>
        <taxon>Dikarya</taxon>
        <taxon>Ascomycota</taxon>
        <taxon>Pezizomycotina</taxon>
        <taxon>Dothideomycetes</taxon>
        <taxon>Pleosporomycetidae</taxon>
        <taxon>Pleosporales</taxon>
        <taxon>Massarineae</taxon>
        <taxon>Didymosphaeriaceae</taxon>
        <taxon>Paraconiothyrium</taxon>
    </lineage>
</organism>
<keyword evidence="1" id="KW-0732">Signal</keyword>
<dbReference type="Proteomes" id="UP001521785">
    <property type="component" value="Unassembled WGS sequence"/>
</dbReference>
<dbReference type="InterPro" id="IPR002495">
    <property type="entry name" value="Glyco_trans_8"/>
</dbReference>
<reference evidence="2 3" key="1">
    <citation type="submission" date="2024-02" db="EMBL/GenBank/DDBJ databases">
        <title>De novo assembly and annotation of 12 fungi associated with fruit tree decline syndrome in Ontario, Canada.</title>
        <authorList>
            <person name="Sulman M."/>
            <person name="Ellouze W."/>
            <person name="Ilyukhin E."/>
        </authorList>
    </citation>
    <scope>NUCLEOTIDE SEQUENCE [LARGE SCALE GENOMIC DNA]</scope>
    <source>
        <strain evidence="2 3">M42-189</strain>
    </source>
</reference>
<evidence type="ECO:0000313" key="3">
    <source>
        <dbReference type="Proteomes" id="UP001521785"/>
    </source>
</evidence>
<dbReference type="InterPro" id="IPR050587">
    <property type="entry name" value="GNT1/Glycosyltrans_8"/>
</dbReference>
<dbReference type="InterPro" id="IPR029044">
    <property type="entry name" value="Nucleotide-diphossugar_trans"/>
</dbReference>
<name>A0ABR3RLL6_9PLEO</name>
<keyword evidence="3" id="KW-1185">Reference proteome</keyword>
<protein>
    <recommendedName>
        <fullName evidence="4">Nucleotide-diphospho-sugar transferase</fullName>
    </recommendedName>
</protein>
<gene>
    <name evidence="2" type="ORF">SLS60_004611</name>
</gene>
<feature type="chain" id="PRO_5045678797" description="Nucleotide-diphospho-sugar transferase" evidence="1">
    <location>
        <begin position="23"/>
        <end position="334"/>
    </location>
</feature>
<dbReference type="SUPFAM" id="SSF53448">
    <property type="entry name" value="Nucleotide-diphospho-sugar transferases"/>
    <property type="match status" value="1"/>
</dbReference>
<accession>A0ABR3RLL6</accession>
<dbReference type="EMBL" id="JAKJXO020000005">
    <property type="protein sequence ID" value="KAL1605068.1"/>
    <property type="molecule type" value="Genomic_DNA"/>
</dbReference>
<evidence type="ECO:0008006" key="4">
    <source>
        <dbReference type="Google" id="ProtNLM"/>
    </source>
</evidence>
<evidence type="ECO:0000313" key="2">
    <source>
        <dbReference type="EMBL" id="KAL1605068.1"/>
    </source>
</evidence>
<feature type="signal peptide" evidence="1">
    <location>
        <begin position="1"/>
        <end position="22"/>
    </location>
</feature>
<sequence>MIFRFRLLFVVVLTALLGITWCIRAATHARPPPYLGSSYRGYNSTAHLPATDHAIATFLTGQAKDDSYFTATRILTHQLLHANSTRCNSNSTTFIVLCSESVPKEQKDTLREDGATVVEVRDVQLNWWIRSGEARWKEQFNKLRVFEMTEYKRILFLDADTLLTGPVDPIFDEPEVATLTPTLIRKGQVKWGESQLPSQWLFAARSDNSLTGQREHPTPPLQAQSFNAGFFLIAPDRQIYEHLVSVMALVGRFNTHTMEQGLLNYVFRREGLMPWRELHWKWSATWPNEQDLEMEVVTLHDQFWKTGPQQLRDLWNAEKGAMLNFHDKRRLAAV</sequence>
<dbReference type="Pfam" id="PF01501">
    <property type="entry name" value="Glyco_transf_8"/>
    <property type="match status" value="1"/>
</dbReference>
<dbReference type="Gene3D" id="3.90.550.10">
    <property type="entry name" value="Spore Coat Polysaccharide Biosynthesis Protein SpsA, Chain A"/>
    <property type="match status" value="1"/>
</dbReference>